<keyword evidence="2" id="KW-1185">Reference proteome</keyword>
<comment type="caution">
    <text evidence="1">The sequence shown here is derived from an EMBL/GenBank/DDBJ whole genome shotgun (WGS) entry which is preliminary data.</text>
</comment>
<sequence length="206" mass="22136">MAVQSGVYRGVSAAERTADRRRRLTEATLEVWATAGPKVTMTAICASAGLIERYFYESFANLDEALVTVLDSIALEIEERVQAAADEAEAAGSGPAERVRASVLAFVTLLQEDPRKGRVAIIEAGALPALRPRRTALLRHFAHRSAEDAAEVMGLRPPTPSEGEIGGLLFIGGMAELITAWLDGVLDATPDEMVDAATRMYFGLYT</sequence>
<dbReference type="InterPro" id="IPR009057">
    <property type="entry name" value="Homeodomain-like_sf"/>
</dbReference>
<protein>
    <submittedName>
        <fullName evidence="1">TetR/AcrR family transcriptional regulator</fullName>
    </submittedName>
</protein>
<dbReference type="SUPFAM" id="SSF46689">
    <property type="entry name" value="Homeodomain-like"/>
    <property type="match status" value="1"/>
</dbReference>
<dbReference type="RefSeq" id="WP_345518670.1">
    <property type="nucleotide sequence ID" value="NZ_BAABKM010000001.1"/>
</dbReference>
<evidence type="ECO:0000313" key="1">
    <source>
        <dbReference type="EMBL" id="GAA4692178.1"/>
    </source>
</evidence>
<gene>
    <name evidence="1" type="ORF">GCM10023349_03870</name>
</gene>
<proteinExistence type="predicted"/>
<name>A0ABP8WR29_9ACTN</name>
<accession>A0ABP8WR29</accession>
<reference evidence="2" key="1">
    <citation type="journal article" date="2019" name="Int. J. Syst. Evol. Microbiol.">
        <title>The Global Catalogue of Microorganisms (GCM) 10K type strain sequencing project: providing services to taxonomists for standard genome sequencing and annotation.</title>
        <authorList>
            <consortium name="The Broad Institute Genomics Platform"/>
            <consortium name="The Broad Institute Genome Sequencing Center for Infectious Disease"/>
            <person name="Wu L."/>
            <person name="Ma J."/>
        </authorList>
    </citation>
    <scope>NUCLEOTIDE SEQUENCE [LARGE SCALE GENOMIC DNA]</scope>
    <source>
        <strain evidence="2">JCM 18531</strain>
    </source>
</reference>
<evidence type="ECO:0000313" key="2">
    <source>
        <dbReference type="Proteomes" id="UP001499974"/>
    </source>
</evidence>
<dbReference type="Proteomes" id="UP001499974">
    <property type="component" value="Unassembled WGS sequence"/>
</dbReference>
<dbReference type="Gene3D" id="1.10.357.10">
    <property type="entry name" value="Tetracycline Repressor, domain 2"/>
    <property type="match status" value="1"/>
</dbReference>
<dbReference type="EMBL" id="BAABKM010000001">
    <property type="protein sequence ID" value="GAA4692178.1"/>
    <property type="molecule type" value="Genomic_DNA"/>
</dbReference>
<organism evidence="1 2">
    <name type="scientific">Nocardioides conyzicola</name>
    <dbReference type="NCBI Taxonomy" id="1651781"/>
    <lineage>
        <taxon>Bacteria</taxon>
        <taxon>Bacillati</taxon>
        <taxon>Actinomycetota</taxon>
        <taxon>Actinomycetes</taxon>
        <taxon>Propionibacteriales</taxon>
        <taxon>Nocardioidaceae</taxon>
        <taxon>Nocardioides</taxon>
    </lineage>
</organism>